<dbReference type="GO" id="GO:0032366">
    <property type="term" value="P:intracellular sterol transport"/>
    <property type="evidence" value="ECO:0007669"/>
    <property type="project" value="TreeGrafter"/>
</dbReference>
<dbReference type="InterPro" id="IPR011993">
    <property type="entry name" value="PH-like_dom_sf"/>
</dbReference>
<protein>
    <recommendedName>
        <fullName evidence="6">VASt domain-containing protein</fullName>
    </recommendedName>
</protein>
<dbReference type="Pfam" id="PF16016">
    <property type="entry name" value="VASt"/>
    <property type="match status" value="1"/>
</dbReference>
<dbReference type="SMART" id="SM00568">
    <property type="entry name" value="GRAM"/>
    <property type="match status" value="1"/>
</dbReference>
<dbReference type="GO" id="GO:0032934">
    <property type="term" value="F:sterol binding"/>
    <property type="evidence" value="ECO:0007669"/>
    <property type="project" value="TreeGrafter"/>
</dbReference>
<organism evidence="7 8">
    <name type="scientific">Leptidea sinapis</name>
    <dbReference type="NCBI Taxonomy" id="189913"/>
    <lineage>
        <taxon>Eukaryota</taxon>
        <taxon>Metazoa</taxon>
        <taxon>Ecdysozoa</taxon>
        <taxon>Arthropoda</taxon>
        <taxon>Hexapoda</taxon>
        <taxon>Insecta</taxon>
        <taxon>Pterygota</taxon>
        <taxon>Neoptera</taxon>
        <taxon>Endopterygota</taxon>
        <taxon>Lepidoptera</taxon>
        <taxon>Glossata</taxon>
        <taxon>Ditrysia</taxon>
        <taxon>Papilionoidea</taxon>
        <taxon>Pieridae</taxon>
        <taxon>Dismorphiinae</taxon>
        <taxon>Leptidea</taxon>
    </lineage>
</organism>
<feature type="non-terminal residue" evidence="7">
    <location>
        <position position="387"/>
    </location>
</feature>
<feature type="domain" description="VASt" evidence="6">
    <location>
        <begin position="204"/>
        <end position="370"/>
    </location>
</feature>
<comment type="subcellular location">
    <subcellularLocation>
        <location evidence="1">Membrane</location>
        <topology evidence="1">Single-pass membrane protein</topology>
    </subcellularLocation>
</comment>
<feature type="compositionally biased region" description="Basic and acidic residues" evidence="5">
    <location>
        <begin position="146"/>
        <end position="155"/>
    </location>
</feature>
<evidence type="ECO:0000256" key="2">
    <source>
        <dbReference type="ARBA" id="ARBA00022692"/>
    </source>
</evidence>
<evidence type="ECO:0000259" key="6">
    <source>
        <dbReference type="PROSITE" id="PS51778"/>
    </source>
</evidence>
<dbReference type="InterPro" id="IPR051482">
    <property type="entry name" value="Cholesterol_transport"/>
</dbReference>
<keyword evidence="2" id="KW-0812">Transmembrane</keyword>
<dbReference type="PANTHER" id="PTHR23319">
    <property type="entry name" value="GRAM DOMAIN CONTAINING 1B, ISOFORM E"/>
    <property type="match status" value="1"/>
</dbReference>
<dbReference type="PANTHER" id="PTHR23319:SF4">
    <property type="entry name" value="GRAM DOMAIN CONTAINING 1B, ISOFORM E"/>
    <property type="match status" value="1"/>
</dbReference>
<evidence type="ECO:0000256" key="4">
    <source>
        <dbReference type="ARBA" id="ARBA00023136"/>
    </source>
</evidence>
<dbReference type="GO" id="GO:0140268">
    <property type="term" value="C:endoplasmic reticulum-plasma membrane contact site"/>
    <property type="evidence" value="ECO:0007669"/>
    <property type="project" value="TreeGrafter"/>
</dbReference>
<evidence type="ECO:0000313" key="7">
    <source>
        <dbReference type="EMBL" id="VVC87096.1"/>
    </source>
</evidence>
<reference evidence="7 8" key="1">
    <citation type="submission" date="2017-07" db="EMBL/GenBank/DDBJ databases">
        <authorList>
            <person name="Talla V."/>
            <person name="Backstrom N."/>
        </authorList>
    </citation>
    <scope>NUCLEOTIDE SEQUENCE [LARGE SCALE GENOMIC DNA]</scope>
</reference>
<keyword evidence="8" id="KW-1185">Reference proteome</keyword>
<dbReference type="InterPro" id="IPR004182">
    <property type="entry name" value="GRAM"/>
</dbReference>
<keyword evidence="3" id="KW-1133">Transmembrane helix</keyword>
<feature type="region of interest" description="Disordered" evidence="5">
    <location>
        <begin position="119"/>
        <end position="198"/>
    </location>
</feature>
<feature type="non-terminal residue" evidence="7">
    <location>
        <position position="1"/>
    </location>
</feature>
<dbReference type="EMBL" id="FZQP02000071">
    <property type="protein sequence ID" value="VVC87096.1"/>
    <property type="molecule type" value="Genomic_DNA"/>
</dbReference>
<proteinExistence type="predicted"/>
<dbReference type="GO" id="GO:0005886">
    <property type="term" value="C:plasma membrane"/>
    <property type="evidence" value="ECO:0007669"/>
    <property type="project" value="TreeGrafter"/>
</dbReference>
<dbReference type="CDD" id="cd13220">
    <property type="entry name" value="PH-GRAM_GRAMDC"/>
    <property type="match status" value="1"/>
</dbReference>
<dbReference type="Gene3D" id="2.30.29.30">
    <property type="entry name" value="Pleckstrin-homology domain (PH domain)/Phosphotyrosine-binding domain (PTB)"/>
    <property type="match status" value="1"/>
</dbReference>
<accession>A0A5E4PP77</accession>
<dbReference type="InterPro" id="IPR031968">
    <property type="entry name" value="VASt"/>
</dbReference>
<evidence type="ECO:0000256" key="5">
    <source>
        <dbReference type="SAM" id="MobiDB-lite"/>
    </source>
</evidence>
<keyword evidence="4" id="KW-0472">Membrane</keyword>
<gene>
    <name evidence="7" type="ORF">LSINAPIS_LOCUS791</name>
</gene>
<dbReference type="Proteomes" id="UP000324832">
    <property type="component" value="Unassembled WGS sequence"/>
</dbReference>
<dbReference type="AlphaFoldDB" id="A0A5E4PP77"/>
<dbReference type="GO" id="GO:0005789">
    <property type="term" value="C:endoplasmic reticulum membrane"/>
    <property type="evidence" value="ECO:0007669"/>
    <property type="project" value="TreeGrafter"/>
</dbReference>
<dbReference type="GO" id="GO:0120015">
    <property type="term" value="F:sterol transfer activity"/>
    <property type="evidence" value="ECO:0007669"/>
    <property type="project" value="TreeGrafter"/>
</dbReference>
<name>A0A5E4PP77_9NEOP</name>
<evidence type="ECO:0000256" key="1">
    <source>
        <dbReference type="ARBA" id="ARBA00004167"/>
    </source>
</evidence>
<dbReference type="Pfam" id="PF02893">
    <property type="entry name" value="GRAM"/>
    <property type="match status" value="1"/>
</dbReference>
<sequence length="387" mass="43734">YSCAIQRDILAHGRLYASQSYLCFYANIFGWETCLSIRWKDVTAITKEKTALVIPNAILVCTDTEKNFLTSFTGRDKAYLMLFRIWQNALMDQPLTTTEIWQWVHTCYGAELGFDSDEEGCPCDLPDEPQLPDTSEDAVDNSSMDLARELRDARESSPPLLNGSGLGTGAEDADMIPTDMSDTSESEPEKNHNGGEEICTSTHEGKILLREEFPFNIDQLFTMIFTNSKFNLELLAARKSSDYVQSPWEPQNGVKCRQVSYTLGLTSGPIGPKEVHVMNKCSKPGALYSIESTSENSGIPYADYFSVRAHYCLERISDSMSRITFYGWVHYKKSMWPMVKTFLEKNAISGMEEFVALLTTQLRAQLRPTAPLARARRSRRRKHDGNI</sequence>
<dbReference type="PROSITE" id="PS51778">
    <property type="entry name" value="VAST"/>
    <property type="match status" value="1"/>
</dbReference>
<evidence type="ECO:0000313" key="8">
    <source>
        <dbReference type="Proteomes" id="UP000324832"/>
    </source>
</evidence>
<evidence type="ECO:0000256" key="3">
    <source>
        <dbReference type="ARBA" id="ARBA00022989"/>
    </source>
</evidence>